<accession>A0A8J7ADY0</accession>
<protein>
    <submittedName>
        <fullName evidence="1">Uncharacterized protein</fullName>
    </submittedName>
</protein>
<name>A0A8J7ADY0_DESMC</name>
<evidence type="ECO:0000313" key="1">
    <source>
        <dbReference type="EMBL" id="MBE9023692.1"/>
    </source>
</evidence>
<sequence>MKLSPLYIQWEQEAQKQGQRMVVENLLTVRFGTLDEQLATIIQPILELPSHIVCFFTVAVIESLP</sequence>
<proteinExistence type="predicted"/>
<dbReference type="Proteomes" id="UP000622533">
    <property type="component" value="Unassembled WGS sequence"/>
</dbReference>
<dbReference type="RefSeq" id="WP_193917507.1">
    <property type="nucleotide sequence ID" value="NZ_JADEXS020000002.1"/>
</dbReference>
<dbReference type="AlphaFoldDB" id="A0A8J7ADY0"/>
<comment type="caution">
    <text evidence="1">The sequence shown here is derived from an EMBL/GenBank/DDBJ whole genome shotgun (WGS) entry which is preliminary data.</text>
</comment>
<gene>
    <name evidence="1" type="ORF">IQ276_15005</name>
</gene>
<organism evidence="1 2">
    <name type="scientific">Desmonostoc muscorum LEGE 12446</name>
    <dbReference type="NCBI Taxonomy" id="1828758"/>
    <lineage>
        <taxon>Bacteria</taxon>
        <taxon>Bacillati</taxon>
        <taxon>Cyanobacteriota</taxon>
        <taxon>Cyanophyceae</taxon>
        <taxon>Nostocales</taxon>
        <taxon>Nostocaceae</taxon>
        <taxon>Desmonostoc</taxon>
    </lineage>
</organism>
<dbReference type="EMBL" id="JADEXS010000184">
    <property type="protein sequence ID" value="MBE9023692.1"/>
    <property type="molecule type" value="Genomic_DNA"/>
</dbReference>
<reference evidence="1" key="1">
    <citation type="submission" date="2020-10" db="EMBL/GenBank/DDBJ databases">
        <authorList>
            <person name="Castelo-Branco R."/>
            <person name="Eusebio N."/>
            <person name="Adriana R."/>
            <person name="Vieira A."/>
            <person name="Brugerolle De Fraissinette N."/>
            <person name="Rezende De Castro R."/>
            <person name="Schneider M.P."/>
            <person name="Vasconcelos V."/>
            <person name="Leao P.N."/>
        </authorList>
    </citation>
    <scope>NUCLEOTIDE SEQUENCE</scope>
    <source>
        <strain evidence="1">LEGE 12446</strain>
    </source>
</reference>
<keyword evidence="2" id="KW-1185">Reference proteome</keyword>
<evidence type="ECO:0000313" key="2">
    <source>
        <dbReference type="Proteomes" id="UP000622533"/>
    </source>
</evidence>